<accession>A0A517M1M8</accession>
<name>A0A517M1M8_9BACT</name>
<dbReference type="AlphaFoldDB" id="A0A517M1M8"/>
<evidence type="ECO:0000313" key="2">
    <source>
        <dbReference type="Proteomes" id="UP000319557"/>
    </source>
</evidence>
<dbReference type="Proteomes" id="UP000319557">
    <property type="component" value="Chromosome"/>
</dbReference>
<evidence type="ECO:0008006" key="3">
    <source>
        <dbReference type="Google" id="ProtNLM"/>
    </source>
</evidence>
<dbReference type="KEGG" id="ruv:EC9_29750"/>
<dbReference type="OrthoDB" id="274993at2"/>
<dbReference type="EMBL" id="CP036261">
    <property type="protein sequence ID" value="QDS88780.1"/>
    <property type="molecule type" value="Genomic_DNA"/>
</dbReference>
<protein>
    <recommendedName>
        <fullName evidence="3">DUF1257 domain-containing protein</fullName>
    </recommendedName>
</protein>
<sequence length="122" mass="13457">MSHIVEIKTEVRDPVAIRAACQRLKVPGPVFGEFRLFSTSAIGWAVRLPQWRFPVVCDVNTAKIAYDNYEGRWGDTKHLDGFLQGYAVEKAKLEARKKGHTVTEQSLADGSIKLTVSVGGVA</sequence>
<keyword evidence="2" id="KW-1185">Reference proteome</keyword>
<reference evidence="1 2" key="1">
    <citation type="submission" date="2019-02" db="EMBL/GenBank/DDBJ databases">
        <title>Deep-cultivation of Planctomycetes and their phenomic and genomic characterization uncovers novel biology.</title>
        <authorList>
            <person name="Wiegand S."/>
            <person name="Jogler M."/>
            <person name="Boedeker C."/>
            <person name="Pinto D."/>
            <person name="Vollmers J."/>
            <person name="Rivas-Marin E."/>
            <person name="Kohn T."/>
            <person name="Peeters S.H."/>
            <person name="Heuer A."/>
            <person name="Rast P."/>
            <person name="Oberbeckmann S."/>
            <person name="Bunk B."/>
            <person name="Jeske O."/>
            <person name="Meyerdierks A."/>
            <person name="Storesund J.E."/>
            <person name="Kallscheuer N."/>
            <person name="Luecker S."/>
            <person name="Lage O.M."/>
            <person name="Pohl T."/>
            <person name="Merkel B.J."/>
            <person name="Hornburger P."/>
            <person name="Mueller R.-W."/>
            <person name="Bruemmer F."/>
            <person name="Labrenz M."/>
            <person name="Spormann A.M."/>
            <person name="Op den Camp H."/>
            <person name="Overmann J."/>
            <person name="Amann R."/>
            <person name="Jetten M.S.M."/>
            <person name="Mascher T."/>
            <person name="Medema M.H."/>
            <person name="Devos D.P."/>
            <person name="Kaster A.-K."/>
            <person name="Ovreas L."/>
            <person name="Rohde M."/>
            <person name="Galperin M.Y."/>
            <person name="Jogler C."/>
        </authorList>
    </citation>
    <scope>NUCLEOTIDE SEQUENCE [LARGE SCALE GENOMIC DNA]</scope>
    <source>
        <strain evidence="1 2">EC9</strain>
    </source>
</reference>
<dbReference type="RefSeq" id="WP_145346224.1">
    <property type="nucleotide sequence ID" value="NZ_CP036261.1"/>
</dbReference>
<organism evidence="1 2">
    <name type="scientific">Rosistilla ulvae</name>
    <dbReference type="NCBI Taxonomy" id="1930277"/>
    <lineage>
        <taxon>Bacteria</taxon>
        <taxon>Pseudomonadati</taxon>
        <taxon>Planctomycetota</taxon>
        <taxon>Planctomycetia</taxon>
        <taxon>Pirellulales</taxon>
        <taxon>Pirellulaceae</taxon>
        <taxon>Rosistilla</taxon>
    </lineage>
</organism>
<gene>
    <name evidence="1" type="ORF">EC9_29750</name>
</gene>
<proteinExistence type="predicted"/>
<evidence type="ECO:0000313" key="1">
    <source>
        <dbReference type="EMBL" id="QDS88780.1"/>
    </source>
</evidence>